<dbReference type="GO" id="GO:0008843">
    <property type="term" value="F:endochitinase activity"/>
    <property type="evidence" value="ECO:0007669"/>
    <property type="project" value="UniProtKB-EC"/>
</dbReference>
<dbReference type="EC" id="3.2.1.14" evidence="3"/>
<organism evidence="12 13">
    <name type="scientific">Hyaloscypha variabilis (strain UAMH 11265 / GT02V1 / F)</name>
    <name type="common">Meliniomyces variabilis</name>
    <dbReference type="NCBI Taxonomy" id="1149755"/>
    <lineage>
        <taxon>Eukaryota</taxon>
        <taxon>Fungi</taxon>
        <taxon>Dikarya</taxon>
        <taxon>Ascomycota</taxon>
        <taxon>Pezizomycotina</taxon>
        <taxon>Leotiomycetes</taxon>
        <taxon>Helotiales</taxon>
        <taxon>Hyaloscyphaceae</taxon>
        <taxon>Hyaloscypha</taxon>
        <taxon>Hyaloscypha variabilis</taxon>
    </lineage>
</organism>
<evidence type="ECO:0000256" key="10">
    <source>
        <dbReference type="SAM" id="SignalP"/>
    </source>
</evidence>
<dbReference type="GO" id="GO:0005576">
    <property type="term" value="C:extracellular region"/>
    <property type="evidence" value="ECO:0007669"/>
    <property type="project" value="TreeGrafter"/>
</dbReference>
<feature type="domain" description="GH18" evidence="11">
    <location>
        <begin position="38"/>
        <end position="407"/>
    </location>
</feature>
<evidence type="ECO:0000259" key="11">
    <source>
        <dbReference type="PROSITE" id="PS51910"/>
    </source>
</evidence>
<evidence type="ECO:0000313" key="13">
    <source>
        <dbReference type="Proteomes" id="UP000235786"/>
    </source>
</evidence>
<keyword evidence="5" id="KW-0146">Chitin degradation</keyword>
<dbReference type="PROSITE" id="PS51910">
    <property type="entry name" value="GH18_2"/>
    <property type="match status" value="1"/>
</dbReference>
<dbReference type="InterPro" id="IPR050314">
    <property type="entry name" value="Glycosyl_Hydrlase_18"/>
</dbReference>
<evidence type="ECO:0000256" key="2">
    <source>
        <dbReference type="ARBA" id="ARBA00008682"/>
    </source>
</evidence>
<dbReference type="PANTHER" id="PTHR11177:SF317">
    <property type="entry name" value="CHITINASE 12-RELATED"/>
    <property type="match status" value="1"/>
</dbReference>
<dbReference type="PROSITE" id="PS01095">
    <property type="entry name" value="GH18_1"/>
    <property type="match status" value="1"/>
</dbReference>
<dbReference type="InterPro" id="IPR029070">
    <property type="entry name" value="Chitinase_insertion_sf"/>
</dbReference>
<dbReference type="GO" id="GO:0000272">
    <property type="term" value="P:polysaccharide catabolic process"/>
    <property type="evidence" value="ECO:0007669"/>
    <property type="project" value="UniProtKB-KW"/>
</dbReference>
<protein>
    <recommendedName>
        <fullName evidence="3">chitinase</fullName>
        <ecNumber evidence="3">3.2.1.14</ecNumber>
    </recommendedName>
</protein>
<reference evidence="12 13" key="1">
    <citation type="submission" date="2016-04" db="EMBL/GenBank/DDBJ databases">
        <title>A degradative enzymes factory behind the ericoid mycorrhizal symbiosis.</title>
        <authorList>
            <consortium name="DOE Joint Genome Institute"/>
            <person name="Martino E."/>
            <person name="Morin E."/>
            <person name="Grelet G."/>
            <person name="Kuo A."/>
            <person name="Kohler A."/>
            <person name="Daghino S."/>
            <person name="Barry K."/>
            <person name="Choi C."/>
            <person name="Cichocki N."/>
            <person name="Clum A."/>
            <person name="Copeland A."/>
            <person name="Hainaut M."/>
            <person name="Haridas S."/>
            <person name="Labutti K."/>
            <person name="Lindquist E."/>
            <person name="Lipzen A."/>
            <person name="Khouja H.-R."/>
            <person name="Murat C."/>
            <person name="Ohm R."/>
            <person name="Olson A."/>
            <person name="Spatafora J."/>
            <person name="Veneault-Fourrey C."/>
            <person name="Henrissat B."/>
            <person name="Grigoriev I."/>
            <person name="Martin F."/>
            <person name="Perotto S."/>
        </authorList>
    </citation>
    <scope>NUCLEOTIDE SEQUENCE [LARGE SCALE GENOMIC DNA]</scope>
    <source>
        <strain evidence="12 13">F</strain>
    </source>
</reference>
<dbReference type="InterPro" id="IPR017853">
    <property type="entry name" value="GH"/>
</dbReference>
<keyword evidence="13" id="KW-1185">Reference proteome</keyword>
<evidence type="ECO:0000256" key="7">
    <source>
        <dbReference type="ARBA" id="ARBA00023295"/>
    </source>
</evidence>
<dbReference type="CDD" id="cd06548">
    <property type="entry name" value="GH18_chitinase"/>
    <property type="match status" value="1"/>
</dbReference>
<dbReference type="Proteomes" id="UP000235786">
    <property type="component" value="Unassembled WGS sequence"/>
</dbReference>
<keyword evidence="10" id="KW-0732">Signal</keyword>
<gene>
    <name evidence="12" type="ORF">L207DRAFT_607396</name>
</gene>
<dbReference type="InterPro" id="IPR011583">
    <property type="entry name" value="Chitinase_II/V-like_cat"/>
</dbReference>
<comment type="similarity">
    <text evidence="2">Belongs to the glycosyl hydrolase 18 family. Chitinase class V subfamily.</text>
</comment>
<evidence type="ECO:0000313" key="12">
    <source>
        <dbReference type="EMBL" id="PMD47820.1"/>
    </source>
</evidence>
<dbReference type="STRING" id="1149755.A0A2J6SAP9"/>
<dbReference type="InterPro" id="IPR001223">
    <property type="entry name" value="Glyco_hydro18_cat"/>
</dbReference>
<feature type="signal peptide" evidence="10">
    <location>
        <begin position="1"/>
        <end position="25"/>
    </location>
</feature>
<keyword evidence="8" id="KW-0624">Polysaccharide degradation</keyword>
<dbReference type="SMART" id="SM00636">
    <property type="entry name" value="Glyco_18"/>
    <property type="match status" value="1"/>
</dbReference>
<dbReference type="Gene3D" id="3.20.20.80">
    <property type="entry name" value="Glycosidases"/>
    <property type="match status" value="1"/>
</dbReference>
<dbReference type="GO" id="GO:0008061">
    <property type="term" value="F:chitin binding"/>
    <property type="evidence" value="ECO:0007669"/>
    <property type="project" value="InterPro"/>
</dbReference>
<dbReference type="OrthoDB" id="76388at2759"/>
<dbReference type="InterPro" id="IPR001579">
    <property type="entry name" value="Glyco_hydro_18_chit_AS"/>
</dbReference>
<evidence type="ECO:0000256" key="4">
    <source>
        <dbReference type="ARBA" id="ARBA00022801"/>
    </source>
</evidence>
<feature type="chain" id="PRO_5014387744" description="chitinase" evidence="10">
    <location>
        <begin position="26"/>
        <end position="440"/>
    </location>
</feature>
<keyword evidence="7 9" id="KW-0326">Glycosidase</keyword>
<keyword evidence="4 9" id="KW-0378">Hydrolase</keyword>
<comment type="catalytic activity">
    <reaction evidence="1">
        <text>Random endo-hydrolysis of N-acetyl-beta-D-glucosaminide (1-&gt;4)-beta-linkages in chitin and chitodextrins.</text>
        <dbReference type="EC" id="3.2.1.14"/>
    </reaction>
</comment>
<sequence length="440" mass="48588">MKLTATFSCITYLLLAISAATGTFASPVKGADPSLTEFRNVGYFGNWDIYAKNFTVSDIPLDQYTHLLYSFADIDNSTGTVSLSDEWADTDKHFAGDAWDTEHNVHGNIRQLLLAKKKQPTLKTMLSIGGWTYSPSFNEILKSASKRSQFATTAVKLMYNLGFDGLNLDWEHIATAEESTYFVDLLKKIRHLMNDYAVDTKSAPFLLSVAMDSNPKHYTIMDIPAMDKHLNFWDLMAYDYAGSWDETTGHQAALFPDSKNPISTPFNTETAVNYYLNEGKIHPSKINLGFALYGRAFTNTDGPGKPFSGVGGGSLVDASGDGKGVWDIKDLPHPGAIVTELPEIAASYSYDSDSRTLISYDTPNVVRQKAKWLKEKGLGGAMWWQVDGDKTGEESLVGTVVKELGKLEKSKNHINFPSSEYENIKNGMNGEGVESAPLQR</sequence>
<dbReference type="SUPFAM" id="SSF54556">
    <property type="entry name" value="Chitinase insertion domain"/>
    <property type="match status" value="1"/>
</dbReference>
<accession>A0A2J6SAP9</accession>
<dbReference type="Pfam" id="PF00704">
    <property type="entry name" value="Glyco_hydro_18"/>
    <property type="match status" value="1"/>
</dbReference>
<proteinExistence type="inferred from homology"/>
<dbReference type="GO" id="GO:0006032">
    <property type="term" value="P:chitin catabolic process"/>
    <property type="evidence" value="ECO:0007669"/>
    <property type="project" value="UniProtKB-KW"/>
</dbReference>
<dbReference type="EMBL" id="KZ613938">
    <property type="protein sequence ID" value="PMD47820.1"/>
    <property type="molecule type" value="Genomic_DNA"/>
</dbReference>
<evidence type="ECO:0000256" key="1">
    <source>
        <dbReference type="ARBA" id="ARBA00000822"/>
    </source>
</evidence>
<evidence type="ECO:0000256" key="8">
    <source>
        <dbReference type="ARBA" id="ARBA00023326"/>
    </source>
</evidence>
<dbReference type="SUPFAM" id="SSF51445">
    <property type="entry name" value="(Trans)glycosidases"/>
    <property type="match status" value="1"/>
</dbReference>
<dbReference type="PANTHER" id="PTHR11177">
    <property type="entry name" value="CHITINASE"/>
    <property type="match status" value="1"/>
</dbReference>
<evidence type="ECO:0000256" key="6">
    <source>
        <dbReference type="ARBA" id="ARBA00023277"/>
    </source>
</evidence>
<dbReference type="Gene3D" id="3.10.50.10">
    <property type="match status" value="1"/>
</dbReference>
<keyword evidence="6" id="KW-0119">Carbohydrate metabolism</keyword>
<evidence type="ECO:0000256" key="9">
    <source>
        <dbReference type="RuleBase" id="RU000489"/>
    </source>
</evidence>
<dbReference type="AlphaFoldDB" id="A0A2J6SAP9"/>
<evidence type="ECO:0000256" key="3">
    <source>
        <dbReference type="ARBA" id="ARBA00012729"/>
    </source>
</evidence>
<evidence type="ECO:0000256" key="5">
    <source>
        <dbReference type="ARBA" id="ARBA00023024"/>
    </source>
</evidence>
<name>A0A2J6SAP9_HYAVF</name>